<evidence type="ECO:0000256" key="2">
    <source>
        <dbReference type="ARBA" id="ARBA00023180"/>
    </source>
</evidence>
<keyword evidence="2" id="KW-0325">Glycoprotein</keyword>
<keyword evidence="1" id="KW-1015">Disulfide bond</keyword>
<feature type="domain" description="ZP" evidence="4">
    <location>
        <begin position="63"/>
        <end position="323"/>
    </location>
</feature>
<keyword evidence="6" id="KW-1185">Reference proteome</keyword>
<reference evidence="5" key="1">
    <citation type="journal article" date="2021" name="Cell">
        <title>Tracing the genetic footprints of vertebrate landing in non-teleost ray-finned fishes.</title>
        <authorList>
            <person name="Bi X."/>
            <person name="Wang K."/>
            <person name="Yang L."/>
            <person name="Pan H."/>
            <person name="Jiang H."/>
            <person name="Wei Q."/>
            <person name="Fang M."/>
            <person name="Yu H."/>
            <person name="Zhu C."/>
            <person name="Cai Y."/>
            <person name="He Y."/>
            <person name="Gan X."/>
            <person name="Zeng H."/>
            <person name="Yu D."/>
            <person name="Zhu Y."/>
            <person name="Jiang H."/>
            <person name="Qiu Q."/>
            <person name="Yang H."/>
            <person name="Zhang Y.E."/>
            <person name="Wang W."/>
            <person name="Zhu M."/>
            <person name="He S."/>
            <person name="Zhang G."/>
        </authorList>
    </citation>
    <scope>NUCLEOTIDE SEQUENCE</scope>
    <source>
        <strain evidence="5">Bchr_001</strain>
    </source>
</reference>
<proteinExistence type="predicted"/>
<feature type="transmembrane region" description="Helical" evidence="3">
    <location>
        <begin position="6"/>
        <end position="27"/>
    </location>
</feature>
<dbReference type="InterPro" id="IPR001507">
    <property type="entry name" value="ZP_dom"/>
</dbReference>
<sequence length="711" mass="77742">MRCKGVHQFLLAIGLFNLYFYDVSAAFGSKRFRPQSKAHKAIVIQSEGWAQQRAGSPQSVSAQCTETEVIVSISSDLFGIRHPVQPSDLTLGGCGVTSQVSAPPTFVIEASLQECGNNVTMLPDEIVYNFTLEYNPSLIPGIPIMRTNPAVVQIECHYPRNHNVSSNALNPTWVPYTSTISAEDILGFSLDIMNRDWSGPSSSNTFYLGDFINLQASVDNTNHVPLRIFVDNCVASPASDGSAPTYTFIGNHGCFIDRELTNSSSQFITPRVNDSILQFELDAFRFYGVATSSTYTALVNVVSAVCSTDGGGSHRLNQDVEIIGNKRIEKFPKNHHLTFSRTLIMGCKVVRTVLLAVALLNLYFYDVSAAFGSKKFRHSSKAHKAVVIQSEGWAQQRAGSAQTVSAQCTETEVIVNISSDLFGIRHPVQPSDLTLGGCGVTSQVSSPPTFVIEAPLQGCNSNVTMLTDEIVYSFTLEYNPSSIPGIPIMRTNPAVVLIECHYSRNHNVSSNALNPTWVPYNSTISAEDILGFSLDIMNSDWSAPRSTNTFYLGDLINLQASVDNTNHVPLRIFVDNCVASPASDGSAPTYTFIGNHGCFTDGQLTNSSSQFITPRVDSSTLQFELDAFRFYDVTTSSMLFTLEYNPSSIPGIPIMQTNPAVVQIECHYPRNRNVSSKALNPTWVPYTSTVSAEDILGFSLDIMNSTEFHAI</sequence>
<evidence type="ECO:0000256" key="1">
    <source>
        <dbReference type="ARBA" id="ARBA00023157"/>
    </source>
</evidence>
<evidence type="ECO:0000259" key="4">
    <source>
        <dbReference type="PROSITE" id="PS51034"/>
    </source>
</evidence>
<dbReference type="InterPro" id="IPR042235">
    <property type="entry name" value="ZP-C_dom"/>
</dbReference>
<comment type="caution">
    <text evidence="5">The sequence shown here is derived from an EMBL/GenBank/DDBJ whole genome shotgun (WGS) entry which is preliminary data.</text>
</comment>
<dbReference type="SMART" id="SM00241">
    <property type="entry name" value="ZP"/>
    <property type="match status" value="2"/>
</dbReference>
<dbReference type="Gene3D" id="2.60.40.4100">
    <property type="entry name" value="Zona pellucida, ZP-C domain"/>
    <property type="match status" value="2"/>
</dbReference>
<dbReference type="EMBL" id="JAAWVN010003351">
    <property type="protein sequence ID" value="MBN3289507.1"/>
    <property type="molecule type" value="Genomic_DNA"/>
</dbReference>
<evidence type="ECO:0000313" key="5">
    <source>
        <dbReference type="EMBL" id="MBN3289507.1"/>
    </source>
</evidence>
<dbReference type="Proteomes" id="UP001166052">
    <property type="component" value="Unassembled WGS sequence"/>
</dbReference>
<evidence type="ECO:0000313" key="6">
    <source>
        <dbReference type="Proteomes" id="UP001166052"/>
    </source>
</evidence>
<dbReference type="InterPro" id="IPR055356">
    <property type="entry name" value="ZP-N"/>
</dbReference>
<dbReference type="Pfam" id="PF23344">
    <property type="entry name" value="ZP-N"/>
    <property type="match status" value="2"/>
</dbReference>
<protein>
    <submittedName>
        <fullName evidence="5">ZP3 protein</fullName>
    </submittedName>
</protein>
<dbReference type="Gene3D" id="2.60.40.3210">
    <property type="entry name" value="Zona pellucida, ZP-N domain"/>
    <property type="match status" value="2"/>
</dbReference>
<dbReference type="InterPro" id="IPR048290">
    <property type="entry name" value="ZP_chr"/>
</dbReference>
<dbReference type="PROSITE" id="PS51034">
    <property type="entry name" value="ZP_2"/>
    <property type="match status" value="2"/>
</dbReference>
<evidence type="ECO:0000256" key="3">
    <source>
        <dbReference type="SAM" id="Phobius"/>
    </source>
</evidence>
<gene>
    <name evidence="5" type="primary">Zp3_20</name>
    <name evidence="5" type="ORF">GTO92_0010809</name>
</gene>
<dbReference type="PANTHER" id="PTHR11576">
    <property type="entry name" value="ZONA PELLUCIDA SPERM-BINDING PROTEIN 3"/>
    <property type="match status" value="1"/>
</dbReference>
<feature type="non-terminal residue" evidence="5">
    <location>
        <position position="1"/>
    </location>
</feature>
<feature type="non-terminal residue" evidence="5">
    <location>
        <position position="711"/>
    </location>
</feature>
<organism evidence="5 6">
    <name type="scientific">Polypterus senegalus</name>
    <name type="common">Senegal bichir</name>
    <dbReference type="NCBI Taxonomy" id="55291"/>
    <lineage>
        <taxon>Eukaryota</taxon>
        <taxon>Metazoa</taxon>
        <taxon>Chordata</taxon>
        <taxon>Craniata</taxon>
        <taxon>Vertebrata</taxon>
        <taxon>Euteleostomi</taxon>
        <taxon>Actinopterygii</taxon>
        <taxon>Polypteriformes</taxon>
        <taxon>Polypteridae</taxon>
        <taxon>Polypterus</taxon>
    </lineage>
</organism>
<feature type="domain" description="ZP" evidence="4">
    <location>
        <begin position="407"/>
        <end position="673"/>
    </location>
</feature>
<dbReference type="InterPro" id="IPR055355">
    <property type="entry name" value="ZP-C"/>
</dbReference>
<dbReference type="Pfam" id="PF00100">
    <property type="entry name" value="Zona_pellucida"/>
    <property type="match status" value="2"/>
</dbReference>
<name>A0ABS2YU50_POLSE</name>
<keyword evidence="3" id="KW-0812">Transmembrane</keyword>
<dbReference type="PANTHER" id="PTHR11576:SF2">
    <property type="entry name" value="ZONA PELLUCIDA SPERM-BINDING PROTEIN 3"/>
    <property type="match status" value="1"/>
</dbReference>
<keyword evidence="3" id="KW-1133">Transmembrane helix</keyword>
<keyword evidence="3" id="KW-0472">Membrane</keyword>
<accession>A0ABS2YU50</accession>
<dbReference type="PRINTS" id="PR00023">
    <property type="entry name" value="ZPELLUCIDA"/>
</dbReference>